<dbReference type="Proteomes" id="UP000298030">
    <property type="component" value="Unassembled WGS sequence"/>
</dbReference>
<dbReference type="SUPFAM" id="SSF52540">
    <property type="entry name" value="P-loop containing nucleoside triphosphate hydrolases"/>
    <property type="match status" value="1"/>
</dbReference>
<reference evidence="3 4" key="1">
    <citation type="journal article" date="2019" name="Nat. Ecol. Evol.">
        <title>Megaphylogeny resolves global patterns of mushroom evolution.</title>
        <authorList>
            <person name="Varga T."/>
            <person name="Krizsan K."/>
            <person name="Foldi C."/>
            <person name="Dima B."/>
            <person name="Sanchez-Garcia M."/>
            <person name="Sanchez-Ramirez S."/>
            <person name="Szollosi G.J."/>
            <person name="Szarkandi J.G."/>
            <person name="Papp V."/>
            <person name="Albert L."/>
            <person name="Andreopoulos W."/>
            <person name="Angelini C."/>
            <person name="Antonin V."/>
            <person name="Barry K.W."/>
            <person name="Bougher N.L."/>
            <person name="Buchanan P."/>
            <person name="Buyck B."/>
            <person name="Bense V."/>
            <person name="Catcheside P."/>
            <person name="Chovatia M."/>
            <person name="Cooper J."/>
            <person name="Damon W."/>
            <person name="Desjardin D."/>
            <person name="Finy P."/>
            <person name="Geml J."/>
            <person name="Haridas S."/>
            <person name="Hughes K."/>
            <person name="Justo A."/>
            <person name="Karasinski D."/>
            <person name="Kautmanova I."/>
            <person name="Kiss B."/>
            <person name="Kocsube S."/>
            <person name="Kotiranta H."/>
            <person name="LaButti K.M."/>
            <person name="Lechner B.E."/>
            <person name="Liimatainen K."/>
            <person name="Lipzen A."/>
            <person name="Lukacs Z."/>
            <person name="Mihaltcheva S."/>
            <person name="Morgado L.N."/>
            <person name="Niskanen T."/>
            <person name="Noordeloos M.E."/>
            <person name="Ohm R.A."/>
            <person name="Ortiz-Santana B."/>
            <person name="Ovrebo C."/>
            <person name="Racz N."/>
            <person name="Riley R."/>
            <person name="Savchenko A."/>
            <person name="Shiryaev A."/>
            <person name="Soop K."/>
            <person name="Spirin V."/>
            <person name="Szebenyi C."/>
            <person name="Tomsovsky M."/>
            <person name="Tulloss R.E."/>
            <person name="Uehling J."/>
            <person name="Grigoriev I.V."/>
            <person name="Vagvolgyi C."/>
            <person name="Papp T."/>
            <person name="Martin F.M."/>
            <person name="Miettinen O."/>
            <person name="Hibbett D.S."/>
            <person name="Nagy L.G."/>
        </authorList>
    </citation>
    <scope>NUCLEOTIDE SEQUENCE [LARGE SCALE GENOMIC DNA]</scope>
    <source>
        <strain evidence="3 4">FP101781</strain>
    </source>
</reference>
<feature type="domain" description="Nephrocystin 3-like N-terminal" evidence="2">
    <location>
        <begin position="53"/>
        <end position="201"/>
    </location>
</feature>
<evidence type="ECO:0000256" key="1">
    <source>
        <dbReference type="ARBA" id="ARBA00022737"/>
    </source>
</evidence>
<dbReference type="STRING" id="71717.A0A4Y7T9W2"/>
<comment type="caution">
    <text evidence="3">The sequence shown here is derived from an EMBL/GenBank/DDBJ whole genome shotgun (WGS) entry which is preliminary data.</text>
</comment>
<dbReference type="Gene3D" id="3.40.50.300">
    <property type="entry name" value="P-loop containing nucleotide triphosphate hydrolases"/>
    <property type="match status" value="1"/>
</dbReference>
<gene>
    <name evidence="3" type="ORF">FA13DRAFT_505578</name>
</gene>
<dbReference type="InterPro" id="IPR056884">
    <property type="entry name" value="NPHP3-like_N"/>
</dbReference>
<dbReference type="PANTHER" id="PTHR10039">
    <property type="entry name" value="AMELOGENIN"/>
    <property type="match status" value="1"/>
</dbReference>
<accession>A0A4Y7T9W2</accession>
<sequence>MQLLRNAQAVEATHTSTTAAYAPKCKPGSRAKVIQDIMDWIATNTGQTSPAGAATSILWFQGPAGGGKTCIMREVVGRCEKLGLLTASYFFSTRAAGLNNEALFVATIACQLARTSTIRAEMSQAILENPDILQKSLDFQAVKLFLTPLSTPQENVDNSSFKWKIIIVDGFDECRERTEHGKNSVRIHLLDLLRKMATSSRHFLVVVANRPEVDIRTSFVSPLYRSVAHILRLQDDDGTSEIRDYFCDEFRDIRETHPVRDSIPLNWPTEDILEPLVNKSSGSYIYPSTVIKYIRNPRRNPVVTLREVMSLQVADANPLAELDALYYHILHPPEVDIPTLKGLLHPLSHLSSGRLISLHSRAERTYDHPITLPFPDDLFAYPAGTTSTALCDLHSLVSVPMGDHDGSLQFHHKSLEDYLHSPDRSGDLYQDYEETLRCITQACLFYLRDWPDKARLGSEATAGHRSTALNFAVDYWTAYLSTGT</sequence>
<dbReference type="AlphaFoldDB" id="A0A4Y7T9W2"/>
<evidence type="ECO:0000259" key="2">
    <source>
        <dbReference type="Pfam" id="PF24883"/>
    </source>
</evidence>
<keyword evidence="1" id="KW-0677">Repeat</keyword>
<evidence type="ECO:0000313" key="3">
    <source>
        <dbReference type="EMBL" id="TEB30956.1"/>
    </source>
</evidence>
<proteinExistence type="predicted"/>
<dbReference type="Pfam" id="PF24883">
    <property type="entry name" value="NPHP3_N"/>
    <property type="match status" value="1"/>
</dbReference>
<evidence type="ECO:0000313" key="4">
    <source>
        <dbReference type="Proteomes" id="UP000298030"/>
    </source>
</evidence>
<keyword evidence="4" id="KW-1185">Reference proteome</keyword>
<dbReference type="EMBL" id="QPFP01000021">
    <property type="protein sequence ID" value="TEB30956.1"/>
    <property type="molecule type" value="Genomic_DNA"/>
</dbReference>
<name>A0A4Y7T9W2_COPMI</name>
<dbReference type="PANTHER" id="PTHR10039:SF15">
    <property type="entry name" value="NACHT DOMAIN-CONTAINING PROTEIN"/>
    <property type="match status" value="1"/>
</dbReference>
<organism evidence="3 4">
    <name type="scientific">Coprinellus micaceus</name>
    <name type="common">Glistening ink-cap mushroom</name>
    <name type="synonym">Coprinus micaceus</name>
    <dbReference type="NCBI Taxonomy" id="71717"/>
    <lineage>
        <taxon>Eukaryota</taxon>
        <taxon>Fungi</taxon>
        <taxon>Dikarya</taxon>
        <taxon>Basidiomycota</taxon>
        <taxon>Agaricomycotina</taxon>
        <taxon>Agaricomycetes</taxon>
        <taxon>Agaricomycetidae</taxon>
        <taxon>Agaricales</taxon>
        <taxon>Agaricineae</taxon>
        <taxon>Psathyrellaceae</taxon>
        <taxon>Coprinellus</taxon>
    </lineage>
</organism>
<dbReference type="OrthoDB" id="4760524at2759"/>
<protein>
    <recommendedName>
        <fullName evidence="2">Nephrocystin 3-like N-terminal domain-containing protein</fullName>
    </recommendedName>
</protein>
<dbReference type="InterPro" id="IPR027417">
    <property type="entry name" value="P-loop_NTPase"/>
</dbReference>